<dbReference type="EMBL" id="JBHSFG010000124">
    <property type="protein sequence ID" value="MFC4472675.1"/>
    <property type="molecule type" value="Genomic_DNA"/>
</dbReference>
<dbReference type="Pfam" id="PF02366">
    <property type="entry name" value="PMT"/>
    <property type="match status" value="1"/>
</dbReference>
<dbReference type="EC" id="2.4.-.-" evidence="10"/>
<evidence type="ECO:0000256" key="5">
    <source>
        <dbReference type="ARBA" id="ARBA00022692"/>
    </source>
</evidence>
<keyword evidence="5 8" id="KW-0812">Transmembrane</keyword>
<dbReference type="RefSeq" id="WP_386356871.1">
    <property type="nucleotide sequence ID" value="NZ_JBHSFG010000124.1"/>
</dbReference>
<evidence type="ECO:0000256" key="6">
    <source>
        <dbReference type="ARBA" id="ARBA00022989"/>
    </source>
</evidence>
<comment type="subcellular location">
    <subcellularLocation>
        <location evidence="1">Cell membrane</location>
        <topology evidence="1">Multi-pass membrane protein</topology>
    </subcellularLocation>
</comment>
<organism evidence="10 11">
    <name type="scientific">Streptomyces xiangluensis</name>
    <dbReference type="NCBI Taxonomy" id="2665720"/>
    <lineage>
        <taxon>Bacteria</taxon>
        <taxon>Bacillati</taxon>
        <taxon>Actinomycetota</taxon>
        <taxon>Actinomycetes</taxon>
        <taxon>Kitasatosporales</taxon>
        <taxon>Streptomycetaceae</taxon>
        <taxon>Streptomyces</taxon>
    </lineage>
</organism>
<feature type="transmembrane region" description="Helical" evidence="8">
    <location>
        <begin position="190"/>
        <end position="213"/>
    </location>
</feature>
<keyword evidence="11" id="KW-1185">Reference proteome</keyword>
<gene>
    <name evidence="10" type="ORF">ACFPH6_50885</name>
</gene>
<keyword evidence="3 10" id="KW-0328">Glycosyltransferase</keyword>
<dbReference type="InterPro" id="IPR003342">
    <property type="entry name" value="ArnT-like_N"/>
</dbReference>
<feature type="transmembrane region" description="Helical" evidence="8">
    <location>
        <begin position="344"/>
        <end position="364"/>
    </location>
</feature>
<feature type="transmembrane region" description="Helical" evidence="8">
    <location>
        <begin position="20"/>
        <end position="39"/>
    </location>
</feature>
<name>A0ABV8Z8U5_9ACTN</name>
<evidence type="ECO:0000256" key="1">
    <source>
        <dbReference type="ARBA" id="ARBA00004651"/>
    </source>
</evidence>
<feature type="transmembrane region" description="Helical" evidence="8">
    <location>
        <begin position="159"/>
        <end position="178"/>
    </location>
</feature>
<dbReference type="PANTHER" id="PTHR33908">
    <property type="entry name" value="MANNOSYLTRANSFERASE YKCB-RELATED"/>
    <property type="match status" value="1"/>
</dbReference>
<dbReference type="Proteomes" id="UP001596012">
    <property type="component" value="Unassembled WGS sequence"/>
</dbReference>
<accession>A0ABV8Z8U5</accession>
<evidence type="ECO:0000256" key="7">
    <source>
        <dbReference type="ARBA" id="ARBA00023136"/>
    </source>
</evidence>
<feature type="transmembrane region" description="Helical" evidence="8">
    <location>
        <begin position="225"/>
        <end position="246"/>
    </location>
</feature>
<feature type="transmembrane region" description="Helical" evidence="8">
    <location>
        <begin position="385"/>
        <end position="408"/>
    </location>
</feature>
<dbReference type="GO" id="GO:0016757">
    <property type="term" value="F:glycosyltransferase activity"/>
    <property type="evidence" value="ECO:0007669"/>
    <property type="project" value="UniProtKB-KW"/>
</dbReference>
<feature type="transmembrane region" description="Helical" evidence="8">
    <location>
        <begin position="289"/>
        <end position="310"/>
    </location>
</feature>
<evidence type="ECO:0000256" key="8">
    <source>
        <dbReference type="SAM" id="Phobius"/>
    </source>
</evidence>
<evidence type="ECO:0000313" key="10">
    <source>
        <dbReference type="EMBL" id="MFC4472675.1"/>
    </source>
</evidence>
<keyword evidence="6 8" id="KW-1133">Transmembrane helix</keyword>
<keyword evidence="2" id="KW-1003">Cell membrane</keyword>
<evidence type="ECO:0000256" key="3">
    <source>
        <dbReference type="ARBA" id="ARBA00022676"/>
    </source>
</evidence>
<reference evidence="11" key="1">
    <citation type="journal article" date="2019" name="Int. J. Syst. Evol. Microbiol.">
        <title>The Global Catalogue of Microorganisms (GCM) 10K type strain sequencing project: providing services to taxonomists for standard genome sequencing and annotation.</title>
        <authorList>
            <consortium name="The Broad Institute Genomics Platform"/>
            <consortium name="The Broad Institute Genome Sequencing Center for Infectious Disease"/>
            <person name="Wu L."/>
            <person name="Ma J."/>
        </authorList>
    </citation>
    <scope>NUCLEOTIDE SEQUENCE [LARGE SCALE GENOMIC DNA]</scope>
    <source>
        <strain evidence="11">DT43</strain>
    </source>
</reference>
<proteinExistence type="predicted"/>
<keyword evidence="4 10" id="KW-0808">Transferase</keyword>
<dbReference type="InterPro" id="IPR050297">
    <property type="entry name" value="LipidA_mod_glycosyltrf_83"/>
</dbReference>
<feature type="transmembrane region" description="Helical" evidence="8">
    <location>
        <begin position="107"/>
        <end position="125"/>
    </location>
</feature>
<evidence type="ECO:0000259" key="9">
    <source>
        <dbReference type="Pfam" id="PF02366"/>
    </source>
</evidence>
<protein>
    <submittedName>
        <fullName evidence="10">ArnT family glycosyltransferase</fullName>
        <ecNumber evidence="10">2.4.-.-</ecNumber>
    </submittedName>
</protein>
<comment type="caution">
    <text evidence="10">The sequence shown here is derived from an EMBL/GenBank/DDBJ whole genome shotgun (WGS) entry which is preliminary data.</text>
</comment>
<evidence type="ECO:0000313" key="11">
    <source>
        <dbReference type="Proteomes" id="UP001596012"/>
    </source>
</evidence>
<keyword evidence="7 8" id="KW-0472">Membrane</keyword>
<evidence type="ECO:0000256" key="2">
    <source>
        <dbReference type="ARBA" id="ARBA00022475"/>
    </source>
</evidence>
<evidence type="ECO:0000256" key="4">
    <source>
        <dbReference type="ARBA" id="ARBA00022679"/>
    </source>
</evidence>
<feature type="domain" description="ArnT-like N-terminal" evidence="9">
    <location>
        <begin position="103"/>
        <end position="232"/>
    </location>
</feature>
<dbReference type="PANTHER" id="PTHR33908:SF3">
    <property type="entry name" value="UNDECAPRENYL PHOSPHATE-ALPHA-4-AMINO-4-DEOXY-L-ARABINOSE ARABINOSYL TRANSFERASE"/>
    <property type="match status" value="1"/>
</dbReference>
<feature type="transmembrane region" description="Helical" evidence="8">
    <location>
        <begin position="319"/>
        <end position="338"/>
    </location>
</feature>
<sequence>MTAVATRGTPVTSPKRRQPVPVLVLAGTAFVVTAVLRLVNVDRSGDLFVDELIYRELGISAAQGGFPRTEDGPFFLHPPGFFYLEAGWGKVFGFAPDVAAGVYEIRVLNALLAAGTAALLVLVVARAGSRTAAVGAMAVFALDPYIIRQNNRAMLDTETMFWVLAGYLVLLTLTKDTLPKKKNVRAMGAGLLFGLAVLTKEHSALITLVPLLLAVFLKWGPPRRLLLITGSTAVMAYGLYFSVVAATGHLDAWWHAKYEGVNRLIGVVQESGFNAPGTPSLAGRLTEELTTYGSTYAMLALGPLALVILLRSANPAHRLLALFYLSAGLTLLYALGKGTLEEQALYLLVVPNLLVLAVAFAALRERVGKREREHAGQREQRRARHALLVVAGVGFLVAALTFSTASYAKGRLQSDDGYAQLRTYMAQHVLAGSAVTAADGEAAGGTSKWALKDRYRIGDWLTPRARAEEKVRYLVVPWKVIEDGYGRIKEQDARVLASQGRLLFSAEGRTYGTLALYELPLPPADAPPGAGHGR</sequence>